<evidence type="ECO:0000313" key="3">
    <source>
        <dbReference type="Proteomes" id="UP000224634"/>
    </source>
</evidence>
<dbReference type="OrthoDB" id="4186383at2759"/>
<accession>A0A2B7WPW7</accession>
<reference evidence="2 3" key="1">
    <citation type="submission" date="2017-10" db="EMBL/GenBank/DDBJ databases">
        <title>Comparative genomics in systemic dimorphic fungi from Ajellomycetaceae.</title>
        <authorList>
            <person name="Munoz J.F."/>
            <person name="Mcewen J.G."/>
            <person name="Clay O.K."/>
            <person name="Cuomo C.A."/>
        </authorList>
    </citation>
    <scope>NUCLEOTIDE SEQUENCE [LARGE SCALE GENOMIC DNA]</scope>
    <source>
        <strain evidence="2 3">UAMH7299</strain>
    </source>
</reference>
<dbReference type="Proteomes" id="UP000224634">
    <property type="component" value="Unassembled WGS sequence"/>
</dbReference>
<evidence type="ECO:0000313" key="2">
    <source>
        <dbReference type="EMBL" id="PGG98662.1"/>
    </source>
</evidence>
<comment type="caution">
    <text evidence="2">The sequence shown here is derived from an EMBL/GenBank/DDBJ whole genome shotgun (WGS) entry which is preliminary data.</text>
</comment>
<dbReference type="AlphaFoldDB" id="A0A2B7WPW7"/>
<feature type="region of interest" description="Disordered" evidence="1">
    <location>
        <begin position="11"/>
        <end position="31"/>
    </location>
</feature>
<evidence type="ECO:0000256" key="1">
    <source>
        <dbReference type="SAM" id="MobiDB-lite"/>
    </source>
</evidence>
<dbReference type="PANTHER" id="PTHR47843">
    <property type="entry name" value="BTB DOMAIN-CONTAINING PROTEIN-RELATED"/>
    <property type="match status" value="1"/>
</dbReference>
<organism evidence="2 3">
    <name type="scientific">Polytolypa hystricis (strain UAMH7299)</name>
    <dbReference type="NCBI Taxonomy" id="1447883"/>
    <lineage>
        <taxon>Eukaryota</taxon>
        <taxon>Fungi</taxon>
        <taxon>Dikarya</taxon>
        <taxon>Ascomycota</taxon>
        <taxon>Pezizomycotina</taxon>
        <taxon>Eurotiomycetes</taxon>
        <taxon>Eurotiomycetidae</taxon>
        <taxon>Onygenales</taxon>
        <taxon>Onygenales incertae sedis</taxon>
        <taxon>Polytolypa</taxon>
    </lineage>
</organism>
<dbReference type="STRING" id="1447883.A0A2B7WPW7"/>
<proteinExistence type="predicted"/>
<protein>
    <submittedName>
        <fullName evidence="2">Uncharacterized protein</fullName>
    </submittedName>
</protein>
<name>A0A2B7WPW7_POLH7</name>
<keyword evidence="3" id="KW-1185">Reference proteome</keyword>
<sequence length="127" mass="14350">MIDYLYTLDYDDGSTAPEERPPQEDPGTLNQMASPSWLNAQVYAIGEKYGIRGLKDIARKKTLHSARFLSVYESTNSNDRGLRDVVTKVACQNAGILKSQQDFQAFTADLLRKTWVQEQENLSSLFV</sequence>
<gene>
    <name evidence="2" type="ORF">AJ80_09499</name>
</gene>
<dbReference type="PANTHER" id="PTHR47843:SF5">
    <property type="entry name" value="BTB_POZ DOMAIN PROTEIN"/>
    <property type="match status" value="1"/>
</dbReference>
<dbReference type="EMBL" id="PDNA01000288">
    <property type="protein sequence ID" value="PGG98662.1"/>
    <property type="molecule type" value="Genomic_DNA"/>
</dbReference>